<keyword evidence="3" id="KW-0238">DNA-binding</keyword>
<keyword evidence="2" id="KW-0805">Transcription regulation</keyword>
<evidence type="ECO:0000256" key="2">
    <source>
        <dbReference type="ARBA" id="ARBA00023015"/>
    </source>
</evidence>
<dbReference type="GO" id="GO:0003700">
    <property type="term" value="F:DNA-binding transcription factor activity"/>
    <property type="evidence" value="ECO:0007669"/>
    <property type="project" value="InterPro"/>
</dbReference>
<evidence type="ECO:0000256" key="4">
    <source>
        <dbReference type="ARBA" id="ARBA00023163"/>
    </source>
</evidence>
<dbReference type="AlphaFoldDB" id="A0A2T2XEL0"/>
<dbReference type="EMBL" id="PXYW01000029">
    <property type="protein sequence ID" value="PSR32953.1"/>
    <property type="molecule type" value="Genomic_DNA"/>
</dbReference>
<keyword evidence="4" id="KW-0804">Transcription</keyword>
<dbReference type="PANTHER" id="PTHR30126">
    <property type="entry name" value="HTH-TYPE TRANSCRIPTIONAL REGULATOR"/>
    <property type="match status" value="1"/>
</dbReference>
<dbReference type="PANTHER" id="PTHR30126:SF39">
    <property type="entry name" value="HTH-TYPE TRANSCRIPTIONAL REGULATOR CYSL"/>
    <property type="match status" value="1"/>
</dbReference>
<reference evidence="6 7" key="1">
    <citation type="journal article" date="2014" name="BMC Genomics">
        <title>Comparison of environmental and isolate Sulfobacillus genomes reveals diverse carbon, sulfur, nitrogen, and hydrogen metabolisms.</title>
        <authorList>
            <person name="Justice N.B."/>
            <person name="Norman A."/>
            <person name="Brown C.T."/>
            <person name="Singh A."/>
            <person name="Thomas B.C."/>
            <person name="Banfield J.F."/>
        </authorList>
    </citation>
    <scope>NUCLEOTIDE SEQUENCE [LARGE SCALE GENOMIC DNA]</scope>
    <source>
        <strain evidence="6">AMDSBA4</strain>
    </source>
</reference>
<dbReference type="Pfam" id="PF03466">
    <property type="entry name" value="LysR_substrate"/>
    <property type="match status" value="1"/>
</dbReference>
<dbReference type="PROSITE" id="PS50931">
    <property type="entry name" value="HTH_LYSR"/>
    <property type="match status" value="1"/>
</dbReference>
<comment type="caution">
    <text evidence="6">The sequence shown here is derived from an EMBL/GenBank/DDBJ whole genome shotgun (WGS) entry which is preliminary data.</text>
</comment>
<evidence type="ECO:0000259" key="5">
    <source>
        <dbReference type="PROSITE" id="PS50931"/>
    </source>
</evidence>
<dbReference type="SUPFAM" id="SSF53850">
    <property type="entry name" value="Periplasmic binding protein-like II"/>
    <property type="match status" value="1"/>
</dbReference>
<evidence type="ECO:0000313" key="7">
    <source>
        <dbReference type="Proteomes" id="UP000242972"/>
    </source>
</evidence>
<sequence>MTRDILPLDMIDLTIVVMLAEGASLSQVGNHVGLSPSALSHRLTRISDRLGYPVTQMVGRQLRISDRMTRSMPHLKAALHHWAKAQSVISRDVGTMRSIGIARIFSGWAEQFLPDDSGVDQWKIVTGTSEDIVRWVRQAQVEAGIIRTDHGLAGMNLHILGHDPLLAVASPALVSHLPETMELWPWIGFNQHLGHGQSVNRALVESGWMPIYKFQVDALESARVLAIQGKGIAVLPQSMVSNQIREHRLVEVPVTSVIWPKRAVAALYLTGVAEPVWLPHFTDRVSRYLNHGQTTGNG</sequence>
<dbReference type="InterPro" id="IPR005119">
    <property type="entry name" value="LysR_subst-bd"/>
</dbReference>
<accession>A0A2T2XEL0</accession>
<evidence type="ECO:0000313" key="6">
    <source>
        <dbReference type="EMBL" id="PSR32953.1"/>
    </source>
</evidence>
<proteinExistence type="inferred from homology"/>
<dbReference type="Gene3D" id="1.10.10.10">
    <property type="entry name" value="Winged helix-like DNA-binding domain superfamily/Winged helix DNA-binding domain"/>
    <property type="match status" value="1"/>
</dbReference>
<name>A0A2T2XEL0_9FIRM</name>
<gene>
    <name evidence="6" type="ORF">C7B46_11905</name>
</gene>
<dbReference type="InterPro" id="IPR000847">
    <property type="entry name" value="LysR_HTH_N"/>
</dbReference>
<evidence type="ECO:0000256" key="3">
    <source>
        <dbReference type="ARBA" id="ARBA00023125"/>
    </source>
</evidence>
<dbReference type="SUPFAM" id="SSF46785">
    <property type="entry name" value="Winged helix' DNA-binding domain"/>
    <property type="match status" value="1"/>
</dbReference>
<dbReference type="Proteomes" id="UP000242972">
    <property type="component" value="Unassembled WGS sequence"/>
</dbReference>
<dbReference type="GO" id="GO:0000976">
    <property type="term" value="F:transcription cis-regulatory region binding"/>
    <property type="evidence" value="ECO:0007669"/>
    <property type="project" value="TreeGrafter"/>
</dbReference>
<feature type="domain" description="HTH lysR-type" evidence="5">
    <location>
        <begin position="8"/>
        <end position="65"/>
    </location>
</feature>
<protein>
    <recommendedName>
        <fullName evidence="5">HTH lysR-type domain-containing protein</fullName>
    </recommendedName>
</protein>
<dbReference type="Gene3D" id="3.40.190.10">
    <property type="entry name" value="Periplasmic binding protein-like II"/>
    <property type="match status" value="2"/>
</dbReference>
<organism evidence="6 7">
    <name type="scientific">Sulfobacillus benefaciens</name>
    <dbReference type="NCBI Taxonomy" id="453960"/>
    <lineage>
        <taxon>Bacteria</taxon>
        <taxon>Bacillati</taxon>
        <taxon>Bacillota</taxon>
        <taxon>Clostridia</taxon>
        <taxon>Eubacteriales</taxon>
        <taxon>Clostridiales Family XVII. Incertae Sedis</taxon>
        <taxon>Sulfobacillus</taxon>
    </lineage>
</organism>
<dbReference type="CDD" id="cd05466">
    <property type="entry name" value="PBP2_LTTR_substrate"/>
    <property type="match status" value="1"/>
</dbReference>
<comment type="similarity">
    <text evidence="1">Belongs to the LysR transcriptional regulatory family.</text>
</comment>
<dbReference type="InterPro" id="IPR036390">
    <property type="entry name" value="WH_DNA-bd_sf"/>
</dbReference>
<evidence type="ECO:0000256" key="1">
    <source>
        <dbReference type="ARBA" id="ARBA00009437"/>
    </source>
</evidence>
<dbReference type="InterPro" id="IPR036388">
    <property type="entry name" value="WH-like_DNA-bd_sf"/>
</dbReference>